<gene>
    <name evidence="4" type="ORF">CMUS01_07170</name>
</gene>
<dbReference type="Proteomes" id="UP000639643">
    <property type="component" value="Unassembled WGS sequence"/>
</dbReference>
<accession>A0A8H6KHU1</accession>
<evidence type="ECO:0000256" key="2">
    <source>
        <dbReference type="ARBA" id="ARBA00038350"/>
    </source>
</evidence>
<dbReference type="AlphaFoldDB" id="A0A8H6KHU1"/>
<dbReference type="InterPro" id="IPR036551">
    <property type="entry name" value="Flavin_trans-like"/>
</dbReference>
<dbReference type="Gene3D" id="3.40.50.1950">
    <property type="entry name" value="Flavin prenyltransferase-like"/>
    <property type="match status" value="1"/>
</dbReference>
<dbReference type="GO" id="GO:0015937">
    <property type="term" value="P:coenzyme A biosynthetic process"/>
    <property type="evidence" value="ECO:0007669"/>
    <property type="project" value="UniProtKB-KW"/>
</dbReference>
<dbReference type="SUPFAM" id="SSF52507">
    <property type="entry name" value="Homo-oligomeric flavin-containing Cys decarboxylases, HFCD"/>
    <property type="match status" value="1"/>
</dbReference>
<keyword evidence="1" id="KW-0173">Coenzyme A biosynthesis</keyword>
<protein>
    <submittedName>
        <fullName evidence="4">Phosphopantothenoylcysteine decarboxylase</fullName>
    </submittedName>
</protein>
<dbReference type="GO" id="GO:0010181">
    <property type="term" value="F:FMN binding"/>
    <property type="evidence" value="ECO:0007669"/>
    <property type="project" value="TreeGrafter"/>
</dbReference>
<evidence type="ECO:0000313" key="5">
    <source>
        <dbReference type="Proteomes" id="UP000639643"/>
    </source>
</evidence>
<dbReference type="GO" id="GO:0071513">
    <property type="term" value="C:phosphopantothenoylcysteine decarboxylase complex"/>
    <property type="evidence" value="ECO:0007669"/>
    <property type="project" value="TreeGrafter"/>
</dbReference>
<evidence type="ECO:0000313" key="4">
    <source>
        <dbReference type="EMBL" id="KAF6831819.1"/>
    </source>
</evidence>
<evidence type="ECO:0000259" key="3">
    <source>
        <dbReference type="Pfam" id="PF02441"/>
    </source>
</evidence>
<keyword evidence="5" id="KW-1185">Reference proteome</keyword>
<dbReference type="InterPro" id="IPR003382">
    <property type="entry name" value="Flavoprotein"/>
</dbReference>
<dbReference type="OrthoDB" id="1532798at2759"/>
<proteinExistence type="inferred from homology"/>
<comment type="similarity">
    <text evidence="2">Belongs to the HFCD (homooligomeric flavin containing Cys decarboxylase) superfamily.</text>
</comment>
<dbReference type="EMBL" id="WIGM01000251">
    <property type="protein sequence ID" value="KAF6831819.1"/>
    <property type="molecule type" value="Genomic_DNA"/>
</dbReference>
<dbReference type="PANTHER" id="PTHR14359">
    <property type="entry name" value="HOMO-OLIGOMERIC FLAVIN CONTAINING CYS DECARBOXYLASE FAMILY"/>
    <property type="match status" value="1"/>
</dbReference>
<name>A0A8H6KHU1_9PEZI</name>
<reference evidence="4" key="1">
    <citation type="journal article" date="2020" name="Phytopathology">
        <title>Genome Sequence Resources of Colletotrichum truncatum, C. plurivorum, C. musicola, and C. sojae: Four Species Pathogenic to Soybean (Glycine max).</title>
        <authorList>
            <person name="Rogerio F."/>
            <person name="Boufleur T.R."/>
            <person name="Ciampi-Guillardi M."/>
            <person name="Sukno S.A."/>
            <person name="Thon M.R."/>
            <person name="Massola Junior N.S."/>
            <person name="Baroncelli R."/>
        </authorList>
    </citation>
    <scope>NUCLEOTIDE SEQUENCE</scope>
    <source>
        <strain evidence="4">LFN0074</strain>
    </source>
</reference>
<evidence type="ECO:0000256" key="1">
    <source>
        <dbReference type="ARBA" id="ARBA00022993"/>
    </source>
</evidence>
<organism evidence="4 5">
    <name type="scientific">Colletotrichum musicola</name>
    <dbReference type="NCBI Taxonomy" id="2175873"/>
    <lineage>
        <taxon>Eukaryota</taxon>
        <taxon>Fungi</taxon>
        <taxon>Dikarya</taxon>
        <taxon>Ascomycota</taxon>
        <taxon>Pezizomycotina</taxon>
        <taxon>Sordariomycetes</taxon>
        <taxon>Hypocreomycetidae</taxon>
        <taxon>Glomerellales</taxon>
        <taxon>Glomerellaceae</taxon>
        <taxon>Colletotrichum</taxon>
        <taxon>Colletotrichum orchidearum species complex</taxon>
    </lineage>
</organism>
<sequence>MVVAPLSANTLAKVTSGFSDNLLLSVIRAWDFDGTVDGKRKKILVAPAMNTAMHAHPITAKQIKVLEEEWKWFEVLQPGEKALACGDVGRGAMIEWTEIVRITEDRLGLDPENH</sequence>
<comment type="caution">
    <text evidence="4">The sequence shown here is derived from an EMBL/GenBank/DDBJ whole genome shotgun (WGS) entry which is preliminary data.</text>
</comment>
<feature type="domain" description="Flavoprotein" evidence="3">
    <location>
        <begin position="1"/>
        <end position="105"/>
    </location>
</feature>
<dbReference type="GO" id="GO:0004633">
    <property type="term" value="F:phosphopantothenoylcysteine decarboxylase activity"/>
    <property type="evidence" value="ECO:0007669"/>
    <property type="project" value="TreeGrafter"/>
</dbReference>
<dbReference type="Pfam" id="PF02441">
    <property type="entry name" value="Flavoprotein"/>
    <property type="match status" value="1"/>
</dbReference>
<dbReference type="PANTHER" id="PTHR14359:SF6">
    <property type="entry name" value="PHOSPHOPANTOTHENOYLCYSTEINE DECARBOXYLASE"/>
    <property type="match status" value="1"/>
</dbReference>